<keyword evidence="2" id="KW-1185">Reference proteome</keyword>
<name>A0ACB0KYG6_TRIPR</name>
<accession>A0ACB0KYG6</accession>
<gene>
    <name evidence="1" type="ORF">MILVUS5_LOCUS27342</name>
</gene>
<evidence type="ECO:0000313" key="2">
    <source>
        <dbReference type="Proteomes" id="UP001177021"/>
    </source>
</evidence>
<proteinExistence type="predicted"/>
<reference evidence="1" key="1">
    <citation type="submission" date="2023-10" db="EMBL/GenBank/DDBJ databases">
        <authorList>
            <person name="Rodriguez Cubillos JULIANA M."/>
            <person name="De Vega J."/>
        </authorList>
    </citation>
    <scope>NUCLEOTIDE SEQUENCE</scope>
</reference>
<organism evidence="1 2">
    <name type="scientific">Trifolium pratense</name>
    <name type="common">Red clover</name>
    <dbReference type="NCBI Taxonomy" id="57577"/>
    <lineage>
        <taxon>Eukaryota</taxon>
        <taxon>Viridiplantae</taxon>
        <taxon>Streptophyta</taxon>
        <taxon>Embryophyta</taxon>
        <taxon>Tracheophyta</taxon>
        <taxon>Spermatophyta</taxon>
        <taxon>Magnoliopsida</taxon>
        <taxon>eudicotyledons</taxon>
        <taxon>Gunneridae</taxon>
        <taxon>Pentapetalae</taxon>
        <taxon>rosids</taxon>
        <taxon>fabids</taxon>
        <taxon>Fabales</taxon>
        <taxon>Fabaceae</taxon>
        <taxon>Papilionoideae</taxon>
        <taxon>50 kb inversion clade</taxon>
        <taxon>NPAAA clade</taxon>
        <taxon>Hologalegina</taxon>
        <taxon>IRL clade</taxon>
        <taxon>Trifolieae</taxon>
        <taxon>Trifolium</taxon>
    </lineage>
</organism>
<evidence type="ECO:0000313" key="1">
    <source>
        <dbReference type="EMBL" id="CAJ2661670.1"/>
    </source>
</evidence>
<dbReference type="Proteomes" id="UP001177021">
    <property type="component" value="Unassembled WGS sequence"/>
</dbReference>
<sequence length="320" mass="35956">MADSSPSHARRRGHAVPMFVPIENYTPLLEIGNGSFGRVFKCISVLENNSIVAVKQIPIKENSRATPAAVIREASHLQELKHSNIVRLLNVVTCDNENTTIISLIFEYLDCDLRKYMAENTTCGAFTKSFLYQILSALDYCHSRNVIHRDMKPDNIMVDCSKKVVKLIDFGFCRELVDSDIYSSEIATQWYTAPEILFHSSRYSAPIDIWAVGCIFGEMVTGKCTFKGRPKKEIETIFRTLGTPTEATWPGITNLFADLNKYRIFEAKDLSESFPSLDPSGLDLLTSMLCLDPNKRITAEAALKHPYFKDLGLHPEMGGT</sequence>
<comment type="caution">
    <text evidence="1">The sequence shown here is derived from an EMBL/GenBank/DDBJ whole genome shotgun (WGS) entry which is preliminary data.</text>
</comment>
<dbReference type="EMBL" id="CASHSV030000409">
    <property type="protein sequence ID" value="CAJ2661670.1"/>
    <property type="molecule type" value="Genomic_DNA"/>
</dbReference>
<protein>
    <submittedName>
        <fullName evidence="1">Uncharacterized protein</fullName>
    </submittedName>
</protein>